<reference evidence="1 2" key="1">
    <citation type="submission" date="2016-10" db="EMBL/GenBank/DDBJ databases">
        <authorList>
            <person name="Varghese N."/>
            <person name="Submissions S."/>
        </authorList>
    </citation>
    <scope>NUCLEOTIDE SEQUENCE [LARGE SCALE GENOMIC DNA]</scope>
    <source>
        <strain evidence="1 2">PDC82</strain>
    </source>
</reference>
<dbReference type="EMBL" id="FNEW01000001">
    <property type="protein sequence ID" value="SDJ24455.1"/>
    <property type="molecule type" value="Genomic_DNA"/>
</dbReference>
<organism evidence="1 2">
    <name type="scientific">Agrobacterium fabrum</name>
    <dbReference type="NCBI Taxonomy" id="1176649"/>
    <lineage>
        <taxon>Bacteria</taxon>
        <taxon>Pseudomonadati</taxon>
        <taxon>Pseudomonadota</taxon>
        <taxon>Alphaproteobacteria</taxon>
        <taxon>Hyphomicrobiales</taxon>
        <taxon>Rhizobiaceae</taxon>
        <taxon>Rhizobium/Agrobacterium group</taxon>
        <taxon>Agrobacterium</taxon>
        <taxon>Agrobacterium tumefaciens complex</taxon>
    </lineage>
</organism>
<dbReference type="InterPro" id="IPR023211">
    <property type="entry name" value="DNA_pol_palm_dom_sf"/>
</dbReference>
<dbReference type="Proteomes" id="UP000198917">
    <property type="component" value="Unassembled WGS sequence"/>
</dbReference>
<evidence type="ECO:0000313" key="2">
    <source>
        <dbReference type="Proteomes" id="UP000198917"/>
    </source>
</evidence>
<dbReference type="InterPro" id="IPR043502">
    <property type="entry name" value="DNA/RNA_pol_sf"/>
</dbReference>
<dbReference type="RefSeq" id="WP_092731691.1">
    <property type="nucleotide sequence ID" value="NZ_FNEW01000001.1"/>
</dbReference>
<proteinExistence type="predicted"/>
<sequence length="680" mass="77469">MSVIFTDIECYHDFFYIGFKREEDGKRVGVELSSRSSNYDRRYVRSVLKKHTTVGYRSLSYDVPMIWYSLQEHVTNAHLKRASDRLIEGNIQWWEAEEFLGINIPFEVKKLHIDLSEPQPNAFASLKSLNGRMHGKQLQDLPFPPDMHLTHEQMDIVANYCLHSDLDATHNLWNALREPMELRRALGAVYNRNFMSKSDSQIGEAIVKTRVEEITGRKVKKVETKPGTTFKYPVPDWVSFRTPVLQELLERVRETEFVVKADGKTASPKWMSTDAAQIKLGTEVYQFGIGGIHTTESNRATFSTDTHILIDADVASQYPAAILMLGLYPRSLGPEFLEAYDGIRRERLAAKKRAKEIEEELPKVNDPDRIAALNRELEECKVKDKGGKIQLNGVYGKLGSRYSILYAPHLLLSVTLTCQLAILMLVERALEAGINVVSGNTDGVLFQCPREMYDGMVKDRLKPSVLQQVCAQWEADTGFDLEFGEYKAIYNQSVNSYFAIKMDGKHKRKGPLGNPWNPDKSDFDPVRGQLMKNPQMTICSDAALARIKHGTPIEETIKACRDIRQFVTVIKAANGATWRDQYLGKAIRYYWSTDGDAIYDTVPHETTGNFKKIPKTDGAAECMRLPDDFPEDIDYHRYIEETETILSDLGFYGSKPPKLKRIRLTKANRETVLRTWVVAA</sequence>
<dbReference type="Gene3D" id="3.90.1600.10">
    <property type="entry name" value="Palm domain of DNA polymerase"/>
    <property type="match status" value="1"/>
</dbReference>
<accession>A0A7Z7FNR7</accession>
<protein>
    <submittedName>
        <fullName evidence="1">Uncharacterized protein</fullName>
    </submittedName>
</protein>
<evidence type="ECO:0000313" key="1">
    <source>
        <dbReference type="EMBL" id="SDJ24455.1"/>
    </source>
</evidence>
<dbReference type="SUPFAM" id="SSF56672">
    <property type="entry name" value="DNA/RNA polymerases"/>
    <property type="match status" value="1"/>
</dbReference>
<comment type="caution">
    <text evidence="1">The sequence shown here is derived from an EMBL/GenBank/DDBJ whole genome shotgun (WGS) entry which is preliminary data.</text>
</comment>
<gene>
    <name evidence="1" type="ORF">SAMN05428983_0798</name>
</gene>
<dbReference type="AlphaFoldDB" id="A0A7Z7FNR7"/>
<name>A0A7Z7FNR7_9HYPH</name>